<keyword evidence="3" id="KW-0812">Transmembrane</keyword>
<evidence type="ECO:0000256" key="1">
    <source>
        <dbReference type="ARBA" id="ARBA00012528"/>
    </source>
</evidence>
<gene>
    <name evidence="5" type="ORF">RT723_13805</name>
</gene>
<dbReference type="PROSITE" id="PS50887">
    <property type="entry name" value="GGDEF"/>
    <property type="match status" value="1"/>
</dbReference>
<organism evidence="5 6">
    <name type="scientific">Psychrosphaera aquimarina</name>
    <dbReference type="NCBI Taxonomy" id="2044854"/>
    <lineage>
        <taxon>Bacteria</taxon>
        <taxon>Pseudomonadati</taxon>
        <taxon>Pseudomonadota</taxon>
        <taxon>Gammaproteobacteria</taxon>
        <taxon>Alteromonadales</taxon>
        <taxon>Pseudoalteromonadaceae</taxon>
        <taxon>Psychrosphaera</taxon>
    </lineage>
</organism>
<keyword evidence="5" id="KW-0548">Nucleotidyltransferase</keyword>
<dbReference type="InterPro" id="IPR029787">
    <property type="entry name" value="Nucleotide_cyclase"/>
</dbReference>
<dbReference type="PANTHER" id="PTHR45138">
    <property type="entry name" value="REGULATORY COMPONENTS OF SENSORY TRANSDUCTION SYSTEM"/>
    <property type="match status" value="1"/>
</dbReference>
<dbReference type="InterPro" id="IPR050469">
    <property type="entry name" value="Diguanylate_Cyclase"/>
</dbReference>
<dbReference type="Pfam" id="PF00990">
    <property type="entry name" value="GGDEF"/>
    <property type="match status" value="1"/>
</dbReference>
<reference evidence="5 6" key="1">
    <citation type="submission" date="2023-10" db="EMBL/GenBank/DDBJ databases">
        <title>Psychrosphaera aquimaarina strain SW33 isolated from seawater.</title>
        <authorList>
            <person name="Bayburt H."/>
            <person name="Kim J.M."/>
            <person name="Choi B.J."/>
            <person name="Jeon C.O."/>
        </authorList>
    </citation>
    <scope>NUCLEOTIDE SEQUENCE [LARGE SCALE GENOMIC DNA]</scope>
    <source>
        <strain evidence="5 6">KCTC 52743</strain>
    </source>
</reference>
<sequence>MDMEKTKSFEAAYLKHQVEDNYDRFMIIPYILIVICLLFLWRNLYSRVTDSYHTHADAYLLLWLALIVASIAFRVALPKVKAMGNVTRLDHLIFSFAITMCISAATLTSLDLAITSNYTAYAFTLLGAATAYRTSIAKYLVMVIVTFVYFNLFYFFVLDNNYSFSLIIPVLAFSTIATFIAVSLENNREQLVHLSSQLEYINLKLQEESIKDPLTTLYNRRYLNDFLQREIDDYKRTAAPLCLAICDLDYFKKINDNLGHLTGDDCLIAFANILKANSRTSDVQIRFGGEEFVIVMPRTNLDAAIQVVERIRRATESHQFDSIPWPITVSFGVTNITSQDDFDSLLDRADSFLYKAKRSGRNCVVSQL</sequence>
<evidence type="ECO:0000313" key="6">
    <source>
        <dbReference type="Proteomes" id="UP001257914"/>
    </source>
</evidence>
<comment type="caution">
    <text evidence="5">The sequence shown here is derived from an EMBL/GenBank/DDBJ whole genome shotgun (WGS) entry which is preliminary data.</text>
</comment>
<comment type="catalytic activity">
    <reaction evidence="2">
        <text>2 GTP = 3',3'-c-di-GMP + 2 diphosphate</text>
        <dbReference type="Rhea" id="RHEA:24898"/>
        <dbReference type="ChEBI" id="CHEBI:33019"/>
        <dbReference type="ChEBI" id="CHEBI:37565"/>
        <dbReference type="ChEBI" id="CHEBI:58805"/>
        <dbReference type="EC" id="2.7.7.65"/>
    </reaction>
</comment>
<dbReference type="EC" id="2.7.7.65" evidence="1"/>
<dbReference type="SMART" id="SM00267">
    <property type="entry name" value="GGDEF"/>
    <property type="match status" value="1"/>
</dbReference>
<dbReference type="SUPFAM" id="SSF55073">
    <property type="entry name" value="Nucleotide cyclase"/>
    <property type="match status" value="1"/>
</dbReference>
<accession>A0ABU3R2Z4</accession>
<dbReference type="GO" id="GO:0052621">
    <property type="term" value="F:diguanylate cyclase activity"/>
    <property type="evidence" value="ECO:0007669"/>
    <property type="project" value="UniProtKB-EC"/>
</dbReference>
<evidence type="ECO:0000259" key="4">
    <source>
        <dbReference type="PROSITE" id="PS50887"/>
    </source>
</evidence>
<keyword evidence="3" id="KW-0472">Membrane</keyword>
<dbReference type="EMBL" id="JAWCUA010000010">
    <property type="protein sequence ID" value="MDU0114051.1"/>
    <property type="molecule type" value="Genomic_DNA"/>
</dbReference>
<protein>
    <recommendedName>
        <fullName evidence="1">diguanylate cyclase</fullName>
        <ecNumber evidence="1">2.7.7.65</ecNumber>
    </recommendedName>
</protein>
<dbReference type="Gene3D" id="3.30.70.270">
    <property type="match status" value="1"/>
</dbReference>
<dbReference type="Proteomes" id="UP001257914">
    <property type="component" value="Unassembled WGS sequence"/>
</dbReference>
<dbReference type="PANTHER" id="PTHR45138:SF9">
    <property type="entry name" value="DIGUANYLATE CYCLASE DGCM-RELATED"/>
    <property type="match status" value="1"/>
</dbReference>
<feature type="domain" description="GGDEF" evidence="4">
    <location>
        <begin position="239"/>
        <end position="368"/>
    </location>
</feature>
<evidence type="ECO:0000256" key="3">
    <source>
        <dbReference type="SAM" id="Phobius"/>
    </source>
</evidence>
<name>A0ABU3R2Z4_9GAMM</name>
<feature type="transmembrane region" description="Helical" evidence="3">
    <location>
        <begin position="163"/>
        <end position="184"/>
    </location>
</feature>
<keyword evidence="5" id="KW-0808">Transferase</keyword>
<feature type="transmembrane region" description="Helical" evidence="3">
    <location>
        <begin position="60"/>
        <end position="77"/>
    </location>
</feature>
<dbReference type="CDD" id="cd01949">
    <property type="entry name" value="GGDEF"/>
    <property type="match status" value="1"/>
</dbReference>
<dbReference type="NCBIfam" id="TIGR00254">
    <property type="entry name" value="GGDEF"/>
    <property type="match status" value="1"/>
</dbReference>
<dbReference type="InterPro" id="IPR043128">
    <property type="entry name" value="Rev_trsase/Diguanyl_cyclase"/>
</dbReference>
<dbReference type="RefSeq" id="WP_315947651.1">
    <property type="nucleotide sequence ID" value="NZ_JAWCUA010000010.1"/>
</dbReference>
<feature type="transmembrane region" description="Helical" evidence="3">
    <location>
        <begin position="139"/>
        <end position="157"/>
    </location>
</feature>
<evidence type="ECO:0000313" key="5">
    <source>
        <dbReference type="EMBL" id="MDU0114051.1"/>
    </source>
</evidence>
<feature type="transmembrane region" description="Helical" evidence="3">
    <location>
        <begin position="89"/>
        <end position="107"/>
    </location>
</feature>
<feature type="transmembrane region" description="Helical" evidence="3">
    <location>
        <begin position="21"/>
        <end position="40"/>
    </location>
</feature>
<proteinExistence type="predicted"/>
<keyword evidence="3" id="KW-1133">Transmembrane helix</keyword>
<keyword evidence="6" id="KW-1185">Reference proteome</keyword>
<dbReference type="InterPro" id="IPR000160">
    <property type="entry name" value="GGDEF_dom"/>
</dbReference>
<evidence type="ECO:0000256" key="2">
    <source>
        <dbReference type="ARBA" id="ARBA00034247"/>
    </source>
</evidence>